<organism evidence="1">
    <name type="scientific">Pundamilia nyererei</name>
    <dbReference type="NCBI Taxonomy" id="303518"/>
    <lineage>
        <taxon>Eukaryota</taxon>
        <taxon>Metazoa</taxon>
        <taxon>Chordata</taxon>
        <taxon>Craniata</taxon>
        <taxon>Vertebrata</taxon>
        <taxon>Euteleostomi</taxon>
        <taxon>Actinopterygii</taxon>
        <taxon>Neopterygii</taxon>
        <taxon>Teleostei</taxon>
        <taxon>Neoteleostei</taxon>
        <taxon>Acanthomorphata</taxon>
        <taxon>Ovalentaria</taxon>
        <taxon>Cichlomorphae</taxon>
        <taxon>Cichliformes</taxon>
        <taxon>Cichlidae</taxon>
        <taxon>African cichlids</taxon>
        <taxon>Pseudocrenilabrinae</taxon>
        <taxon>Haplochromini</taxon>
        <taxon>Pundamilia</taxon>
    </lineage>
</organism>
<evidence type="ECO:0008006" key="2">
    <source>
        <dbReference type="Google" id="ProtNLM"/>
    </source>
</evidence>
<protein>
    <recommendedName>
        <fullName evidence="2">Leucine rich repeat containing 56</fullName>
    </recommendedName>
</protein>
<sequence>CGTQDLSNVTSLEICVDTQENTLGNFGKTYNMSLIKYSTFVLFCLPRDLGTTISQLQVLWMSRCCLRDLDGITTFCAVTELYLSYNNVSDLSQVGMLENLQLLDLEGNDVDDLVEVQYLSLCSKLERLTLEGNPVCLRPNPTSTQMADYSYRAAVRELVPQLRYLDDVKVEEDRLSCCTTMGEDWDILRNSIRDSNSSYPAGDGLCVCVFTVLNPSTWSRYSDDDLTNTSLLKNLPSDMARLSLVPKTAVSPSPPLKGSATAVDLKPQGIRARRLHLSQARPQYLPEFSSAFEICRTSGDIDLQMSVPPMTLPAPIPHPPPTAAPSERLKHSRYVIIKKYLYIQIVRFETTHFVVKCLAEFCKSVTSPYCDLNLVSGMWTLKKISIF</sequence>
<dbReference type="PANTHER" id="PTHR22708:SF0">
    <property type="entry name" value="LEUCINE-RICH REPEAT-CONTAINING PROTEIN 56"/>
    <property type="match status" value="1"/>
</dbReference>
<dbReference type="AlphaFoldDB" id="A0A3B4GAN0"/>
<dbReference type="GeneTree" id="ENSGT00390000001545"/>
<dbReference type="PANTHER" id="PTHR22708">
    <property type="entry name" value="LEUCINE-RICH REPEAT-CONTAINING PROTEIN 56"/>
    <property type="match status" value="1"/>
</dbReference>
<accession>A0A3B4GAN0</accession>
<dbReference type="InterPro" id="IPR001611">
    <property type="entry name" value="Leu-rich_rpt"/>
</dbReference>
<name>A0A3B4GAN0_9CICH</name>
<dbReference type="InterPro" id="IPR032675">
    <property type="entry name" value="LRR_dom_sf"/>
</dbReference>
<dbReference type="SUPFAM" id="SSF52058">
    <property type="entry name" value="L domain-like"/>
    <property type="match status" value="1"/>
</dbReference>
<dbReference type="PROSITE" id="PS51450">
    <property type="entry name" value="LRR"/>
    <property type="match status" value="1"/>
</dbReference>
<dbReference type="Ensembl" id="ENSPNYT00000020456.1">
    <property type="protein sequence ID" value="ENSPNYP00000019962.1"/>
    <property type="gene ID" value="ENSPNYG00000015110.1"/>
</dbReference>
<proteinExistence type="predicted"/>
<reference evidence="1" key="1">
    <citation type="submission" date="2023-09" db="UniProtKB">
        <authorList>
            <consortium name="Ensembl"/>
        </authorList>
    </citation>
    <scope>IDENTIFICATION</scope>
</reference>
<dbReference type="STRING" id="303518.ENSPNYP00000019962"/>
<dbReference type="InterPro" id="IPR040091">
    <property type="entry name" value="LRRC56"/>
</dbReference>
<dbReference type="Gene3D" id="3.80.10.10">
    <property type="entry name" value="Ribonuclease Inhibitor"/>
    <property type="match status" value="1"/>
</dbReference>
<evidence type="ECO:0000313" key="1">
    <source>
        <dbReference type="Ensembl" id="ENSPNYP00000019962.1"/>
    </source>
</evidence>